<feature type="region of interest" description="Disordered" evidence="1">
    <location>
        <begin position="1"/>
        <end position="48"/>
    </location>
</feature>
<evidence type="ECO:0000313" key="3">
    <source>
        <dbReference type="Proteomes" id="UP000005446"/>
    </source>
</evidence>
<accession>H0ETX0</accession>
<dbReference type="OrthoDB" id="296793at2759"/>
<dbReference type="HOGENOM" id="CLU_1510759_0_0_1"/>
<reference evidence="2 3" key="1">
    <citation type="journal article" date="2012" name="Eukaryot. Cell">
        <title>Genome sequence of the fungus Glarea lozoyensis: the first genome sequence of a species from the Helotiaceae family.</title>
        <authorList>
            <person name="Youssar L."/>
            <person name="Gruening B.A."/>
            <person name="Erxleben A."/>
            <person name="Guenther S."/>
            <person name="Huettel W."/>
        </authorList>
    </citation>
    <scope>NUCLEOTIDE SEQUENCE [LARGE SCALE GENOMIC DNA]</scope>
    <source>
        <strain evidence="3">ATCC 74030 / MF5533</strain>
    </source>
</reference>
<name>H0ETX0_GLAL7</name>
<protein>
    <submittedName>
        <fullName evidence="2">Uncharacterized protein</fullName>
    </submittedName>
</protein>
<dbReference type="Proteomes" id="UP000005446">
    <property type="component" value="Unassembled WGS sequence"/>
</dbReference>
<dbReference type="AlphaFoldDB" id="H0ETX0"/>
<organism evidence="2 3">
    <name type="scientific">Glarea lozoyensis (strain ATCC 74030 / MF5533)</name>
    <dbReference type="NCBI Taxonomy" id="1104152"/>
    <lineage>
        <taxon>Eukaryota</taxon>
        <taxon>Fungi</taxon>
        <taxon>Dikarya</taxon>
        <taxon>Ascomycota</taxon>
        <taxon>Pezizomycotina</taxon>
        <taxon>Leotiomycetes</taxon>
        <taxon>Helotiales</taxon>
        <taxon>Helotiaceae</taxon>
        <taxon>Glarea</taxon>
    </lineage>
</organism>
<gene>
    <name evidence="2" type="ORF">M7I_6191</name>
</gene>
<comment type="caution">
    <text evidence="2">The sequence shown here is derived from an EMBL/GenBank/DDBJ whole genome shotgun (WGS) entry which is preliminary data.</text>
</comment>
<dbReference type="InParanoid" id="H0ETX0"/>
<keyword evidence="3" id="KW-1185">Reference proteome</keyword>
<evidence type="ECO:0000256" key="1">
    <source>
        <dbReference type="SAM" id="MobiDB-lite"/>
    </source>
</evidence>
<sequence>MEIFKPTSQDLQVTGNQAARRANKGKAPELTETPESELQNGDEGHSFATPENLFMTHEIPDSIRSSSEYDFSPIWETIRELQENKQLFNPLAYFTPLLKGKLLPAVKDHLLDARKELERVLVQQITAFTKYWQGRIKEGRKKGVSAKTEIELDELLSKVFEDETTRAALWKMIRADET</sequence>
<proteinExistence type="predicted"/>
<feature type="compositionally biased region" description="Polar residues" evidence="1">
    <location>
        <begin position="1"/>
        <end position="17"/>
    </location>
</feature>
<evidence type="ECO:0000313" key="2">
    <source>
        <dbReference type="EMBL" id="EHK98018.1"/>
    </source>
</evidence>
<dbReference type="EMBL" id="AGUE01000166">
    <property type="protein sequence ID" value="EHK98018.1"/>
    <property type="molecule type" value="Genomic_DNA"/>
</dbReference>